<reference evidence="6" key="1">
    <citation type="submission" date="2015-05" db="EMBL/GenBank/DDBJ databases">
        <authorList>
            <person name="Fogelqvist Johan"/>
        </authorList>
    </citation>
    <scope>NUCLEOTIDE SEQUENCE [LARGE SCALE GENOMIC DNA]</scope>
</reference>
<dbReference type="PANTHER" id="PTHR44845">
    <property type="entry name" value="CARRIER DOMAIN-CONTAINING PROTEIN"/>
    <property type="match status" value="1"/>
</dbReference>
<evidence type="ECO:0000313" key="5">
    <source>
        <dbReference type="EMBL" id="CRK15629.1"/>
    </source>
</evidence>
<dbReference type="PANTHER" id="PTHR44845:SF6">
    <property type="entry name" value="BETA-ALANINE-ACTIVATING ENZYME"/>
    <property type="match status" value="1"/>
</dbReference>
<protein>
    <recommendedName>
        <fullName evidence="4">Carrier domain-containing protein</fullName>
    </recommendedName>
</protein>
<dbReference type="EMBL" id="CVQH01006668">
    <property type="protein sequence ID" value="CRK15629.1"/>
    <property type="molecule type" value="Genomic_DNA"/>
</dbReference>
<evidence type="ECO:0000256" key="3">
    <source>
        <dbReference type="SAM" id="MobiDB-lite"/>
    </source>
</evidence>
<name>A0A0G4L0T2_VERLO</name>
<keyword evidence="6" id="KW-1185">Reference proteome</keyword>
<dbReference type="InterPro" id="IPR013120">
    <property type="entry name" value="FAR_NAD-bd"/>
</dbReference>
<feature type="region of interest" description="Disordered" evidence="3">
    <location>
        <begin position="551"/>
        <end position="593"/>
    </location>
</feature>
<dbReference type="Gene3D" id="3.40.50.720">
    <property type="entry name" value="NAD(P)-binding Rossmann-like Domain"/>
    <property type="match status" value="1"/>
</dbReference>
<dbReference type="InterPro" id="IPR036291">
    <property type="entry name" value="NAD(P)-bd_dom_sf"/>
</dbReference>
<feature type="domain" description="Carrier" evidence="4">
    <location>
        <begin position="104"/>
        <end position="179"/>
    </location>
</feature>
<dbReference type="SUPFAM" id="SSF51735">
    <property type="entry name" value="NAD(P)-binding Rossmann-fold domains"/>
    <property type="match status" value="1"/>
</dbReference>
<dbReference type="PROSITE" id="PS50075">
    <property type="entry name" value="CARRIER"/>
    <property type="match status" value="1"/>
</dbReference>
<accession>A0A0G4L0T2</accession>
<dbReference type="Pfam" id="PF09495">
    <property type="entry name" value="DUF2462"/>
    <property type="match status" value="1"/>
</dbReference>
<evidence type="ECO:0000313" key="6">
    <source>
        <dbReference type="Proteomes" id="UP000044602"/>
    </source>
</evidence>
<dbReference type="Pfam" id="PF07993">
    <property type="entry name" value="NAD_binding_4"/>
    <property type="match status" value="1"/>
</dbReference>
<feature type="compositionally biased region" description="Basic residues" evidence="3">
    <location>
        <begin position="572"/>
        <end position="585"/>
    </location>
</feature>
<dbReference type="SUPFAM" id="SSF47336">
    <property type="entry name" value="ACP-like"/>
    <property type="match status" value="1"/>
</dbReference>
<proteinExistence type="predicted"/>
<evidence type="ECO:0000256" key="1">
    <source>
        <dbReference type="ARBA" id="ARBA00022450"/>
    </source>
</evidence>
<sequence>MPGELLVGGPRFAAGLFNGPEFTAQLPINDQLALQRGRHGERNGMVQRNHRASFHPANQLESTGLTAGNKQINPCGVRTNLTKVAQKSCCASQSQRSGDVLPPIVPGGLEKSVTAIFKSTLGDEYPNPDDGRFLEGNHSTLLVRLQARIREKLNIAPPVSQFIKEPTVAAVCTYIRQNRDCAVSNAVENTIDWSSETKLPTNPRYIPRYSIPRVDRDDITRILVTGAELSVGLFLLAEILVSKRDVVVYVLGSLKPLSTDDLMDLLENHGLVGISSNGHLDRDDVLSRVRCVYGCLSKPRLGLSESDFRELGREVQTIYHLGGHVCLLKTYTQLKSINATPILDLIQLAGTGEHLSEIHYLSSWSVGHLQSWSLVSRNLNTWIATEGAMSHFQPPAENQHGYFKSLWVAEALLCSAASRGFPVTITRASAVTIPRHGSLTSTGDELALRMILAMVDSGKIPTVGSPKQPRFAIDLVPVDYLVRGLFTLTSERVAVEFCSVSRDKPLFYHISNPKPLKLRDLSDVVTALSGDGKKIEMVSLESWMQTLATQEKKANGAIKSSSRPAPTGKPKQTTKKQSKVNKPQKAKANSAADKLQKKYCAGLITKTEKMLGERAGHLELIGKGKKADKSEKGLNKGGSRRYG</sequence>
<keyword evidence="1" id="KW-0596">Phosphopantetheine</keyword>
<gene>
    <name evidence="5" type="ORF">BN1708_002820</name>
</gene>
<dbReference type="Proteomes" id="UP000044602">
    <property type="component" value="Unassembled WGS sequence"/>
</dbReference>
<feature type="region of interest" description="Disordered" evidence="3">
    <location>
        <begin position="619"/>
        <end position="643"/>
    </location>
</feature>
<dbReference type="AlphaFoldDB" id="A0A0G4L0T2"/>
<dbReference type="Pfam" id="PF00550">
    <property type="entry name" value="PP-binding"/>
    <property type="match status" value="1"/>
</dbReference>
<organism evidence="5 6">
    <name type="scientific">Verticillium longisporum</name>
    <name type="common">Verticillium dahliae var. longisporum</name>
    <dbReference type="NCBI Taxonomy" id="100787"/>
    <lineage>
        <taxon>Eukaryota</taxon>
        <taxon>Fungi</taxon>
        <taxon>Dikarya</taxon>
        <taxon>Ascomycota</taxon>
        <taxon>Pezizomycotina</taxon>
        <taxon>Sordariomycetes</taxon>
        <taxon>Hypocreomycetidae</taxon>
        <taxon>Glomerellales</taxon>
        <taxon>Plectosphaerellaceae</taxon>
        <taxon>Verticillium</taxon>
    </lineage>
</organism>
<dbReference type="InterPro" id="IPR009081">
    <property type="entry name" value="PP-bd_ACP"/>
</dbReference>
<dbReference type="STRING" id="100787.A0A0G4L0T2"/>
<evidence type="ECO:0000256" key="2">
    <source>
        <dbReference type="ARBA" id="ARBA00022553"/>
    </source>
</evidence>
<dbReference type="InterPro" id="IPR019034">
    <property type="entry name" value="UPF0390"/>
</dbReference>
<keyword evidence="2" id="KW-0597">Phosphoprotein</keyword>
<evidence type="ECO:0000259" key="4">
    <source>
        <dbReference type="PROSITE" id="PS50075"/>
    </source>
</evidence>
<dbReference type="Gene3D" id="1.10.1200.10">
    <property type="entry name" value="ACP-like"/>
    <property type="match status" value="1"/>
</dbReference>
<dbReference type="InterPro" id="IPR036736">
    <property type="entry name" value="ACP-like_sf"/>
</dbReference>
<feature type="compositionally biased region" description="Basic and acidic residues" evidence="3">
    <location>
        <begin position="619"/>
        <end position="634"/>
    </location>
</feature>